<comment type="caution">
    <text evidence="1">The sequence shown here is derived from an EMBL/GenBank/DDBJ whole genome shotgun (WGS) entry which is preliminary data.</text>
</comment>
<proteinExistence type="predicted"/>
<gene>
    <name evidence="1" type="primary">Necator_chrIII.g13138</name>
    <name evidence="1" type="ORF">RB195_012371</name>
</gene>
<dbReference type="Proteomes" id="UP001303046">
    <property type="component" value="Unassembled WGS sequence"/>
</dbReference>
<reference evidence="1 2" key="1">
    <citation type="submission" date="2023-08" db="EMBL/GenBank/DDBJ databases">
        <title>A Necator americanus chromosomal reference genome.</title>
        <authorList>
            <person name="Ilik V."/>
            <person name="Petrzelkova K.J."/>
            <person name="Pardy F."/>
            <person name="Fuh T."/>
            <person name="Niatou-Singa F.S."/>
            <person name="Gouil Q."/>
            <person name="Baker L."/>
            <person name="Ritchie M.E."/>
            <person name="Jex A.R."/>
            <person name="Gazzola D."/>
            <person name="Li H."/>
            <person name="Toshio Fujiwara R."/>
            <person name="Zhan B."/>
            <person name="Aroian R.V."/>
            <person name="Pafco B."/>
            <person name="Schwarz E.M."/>
        </authorList>
    </citation>
    <scope>NUCLEOTIDE SEQUENCE [LARGE SCALE GENOMIC DNA]</scope>
    <source>
        <strain evidence="1 2">Aroian</strain>
        <tissue evidence="1">Whole animal</tissue>
    </source>
</reference>
<dbReference type="EMBL" id="JAVFWL010000003">
    <property type="protein sequence ID" value="KAK6746213.1"/>
    <property type="molecule type" value="Genomic_DNA"/>
</dbReference>
<organism evidence="1 2">
    <name type="scientific">Necator americanus</name>
    <name type="common">Human hookworm</name>
    <dbReference type="NCBI Taxonomy" id="51031"/>
    <lineage>
        <taxon>Eukaryota</taxon>
        <taxon>Metazoa</taxon>
        <taxon>Ecdysozoa</taxon>
        <taxon>Nematoda</taxon>
        <taxon>Chromadorea</taxon>
        <taxon>Rhabditida</taxon>
        <taxon>Rhabditina</taxon>
        <taxon>Rhabditomorpha</taxon>
        <taxon>Strongyloidea</taxon>
        <taxon>Ancylostomatidae</taxon>
        <taxon>Bunostominae</taxon>
        <taxon>Necator</taxon>
    </lineage>
</organism>
<evidence type="ECO:0000313" key="1">
    <source>
        <dbReference type="EMBL" id="KAK6746213.1"/>
    </source>
</evidence>
<name>A0ABR1D8A1_NECAM</name>
<protein>
    <submittedName>
        <fullName evidence="1">Uncharacterized protein</fullName>
    </submittedName>
</protein>
<keyword evidence="2" id="KW-1185">Reference proteome</keyword>
<evidence type="ECO:0000313" key="2">
    <source>
        <dbReference type="Proteomes" id="UP001303046"/>
    </source>
</evidence>
<sequence length="149" mass="16457">MIQREVMDHWKSTTGLRYRVEMSFLSSRNATVVSDYVKPDAGTKTTAPYWHGGSWFAGYVCSPIPASDGPASIVTASSTAPQRTQFHGSFRLSSPGYSPLSSLYRLVVEITLHGESQDSSVSTAALRRWFLDSDCYIVHLYGTEARALI</sequence>
<accession>A0ABR1D8A1</accession>